<sequence>MNLCTFLQKAGHTVRWRSVDDGRRNDVENQSRILFWLCHDVLALLSADVLIELGHGSGKTSKMNVTGQNGDSDSVFSTELDQLAHQPVPFLLVVSSTPMVVQIIQQFDTTIEFVHQAFGNDSLSCQVLDRSKKLGSHERLDPDHSRVTDWHTEQHEQVFDLALGCNQLVIHSLKDTAVRLLGDDLMFSTLGSAVETNQCNFPSESGVH</sequence>
<evidence type="ECO:0000313" key="1">
    <source>
        <dbReference type="EMBL" id="KAH3671752.1"/>
    </source>
</evidence>
<gene>
    <name evidence="1" type="ORF">OGAPHI_000457</name>
</gene>
<dbReference type="EMBL" id="JAEUBE010000055">
    <property type="protein sequence ID" value="KAH3671752.1"/>
    <property type="molecule type" value="Genomic_DNA"/>
</dbReference>
<dbReference type="AlphaFoldDB" id="A0A9P8PH84"/>
<reference evidence="1" key="1">
    <citation type="journal article" date="2021" name="Open Biol.">
        <title>Shared evolutionary footprints suggest mitochondrial oxidative damage underlies multiple complex I losses in fungi.</title>
        <authorList>
            <person name="Schikora-Tamarit M.A."/>
            <person name="Marcet-Houben M."/>
            <person name="Nosek J."/>
            <person name="Gabaldon T."/>
        </authorList>
    </citation>
    <scope>NUCLEOTIDE SEQUENCE</scope>
    <source>
        <strain evidence="1">CBS6075</strain>
    </source>
</reference>
<organism evidence="1 2">
    <name type="scientific">Ogataea philodendri</name>
    <dbReference type="NCBI Taxonomy" id="1378263"/>
    <lineage>
        <taxon>Eukaryota</taxon>
        <taxon>Fungi</taxon>
        <taxon>Dikarya</taxon>
        <taxon>Ascomycota</taxon>
        <taxon>Saccharomycotina</taxon>
        <taxon>Pichiomycetes</taxon>
        <taxon>Pichiales</taxon>
        <taxon>Pichiaceae</taxon>
        <taxon>Ogataea</taxon>
    </lineage>
</organism>
<dbReference type="Proteomes" id="UP000769157">
    <property type="component" value="Unassembled WGS sequence"/>
</dbReference>
<accession>A0A9P8PH84</accession>
<protein>
    <submittedName>
        <fullName evidence="1">Uncharacterized protein</fullName>
    </submittedName>
</protein>
<dbReference type="RefSeq" id="XP_046064928.1">
    <property type="nucleotide sequence ID" value="XM_046205681.1"/>
</dbReference>
<evidence type="ECO:0000313" key="2">
    <source>
        <dbReference type="Proteomes" id="UP000769157"/>
    </source>
</evidence>
<name>A0A9P8PH84_9ASCO</name>
<reference evidence="1" key="2">
    <citation type="submission" date="2021-01" db="EMBL/GenBank/DDBJ databases">
        <authorList>
            <person name="Schikora-Tamarit M.A."/>
        </authorList>
    </citation>
    <scope>NUCLEOTIDE SEQUENCE</scope>
    <source>
        <strain evidence="1">CBS6075</strain>
    </source>
</reference>
<dbReference type="GeneID" id="70232425"/>
<comment type="caution">
    <text evidence="1">The sequence shown here is derived from an EMBL/GenBank/DDBJ whole genome shotgun (WGS) entry which is preliminary data.</text>
</comment>
<proteinExistence type="predicted"/>
<keyword evidence="2" id="KW-1185">Reference proteome</keyword>